<feature type="compositionally biased region" description="Low complexity" evidence="1">
    <location>
        <begin position="223"/>
        <end position="238"/>
    </location>
</feature>
<dbReference type="Proteomes" id="UP001165120">
    <property type="component" value="Unassembled WGS sequence"/>
</dbReference>
<feature type="region of interest" description="Disordered" evidence="1">
    <location>
        <begin position="482"/>
        <end position="533"/>
    </location>
</feature>
<reference evidence="2" key="1">
    <citation type="submission" date="2023-04" db="EMBL/GenBank/DDBJ databases">
        <title>Candida boidinii NBRC 10035.</title>
        <authorList>
            <person name="Ichikawa N."/>
            <person name="Sato H."/>
            <person name="Tonouchi N."/>
        </authorList>
    </citation>
    <scope>NUCLEOTIDE SEQUENCE</scope>
    <source>
        <strain evidence="2">NBRC 10035</strain>
    </source>
</reference>
<feature type="region of interest" description="Disordered" evidence="1">
    <location>
        <begin position="306"/>
        <end position="363"/>
    </location>
</feature>
<feature type="compositionally biased region" description="Polar residues" evidence="1">
    <location>
        <begin position="348"/>
        <end position="363"/>
    </location>
</feature>
<feature type="region of interest" description="Disordered" evidence="1">
    <location>
        <begin position="136"/>
        <end position="239"/>
    </location>
</feature>
<feature type="compositionally biased region" description="Polar residues" evidence="1">
    <location>
        <begin position="485"/>
        <end position="509"/>
    </location>
</feature>
<feature type="compositionally biased region" description="Low complexity" evidence="1">
    <location>
        <begin position="636"/>
        <end position="665"/>
    </location>
</feature>
<feature type="compositionally biased region" description="Polar residues" evidence="1">
    <location>
        <begin position="606"/>
        <end position="632"/>
    </location>
</feature>
<organism evidence="2 3">
    <name type="scientific">Candida boidinii</name>
    <name type="common">Yeast</name>
    <dbReference type="NCBI Taxonomy" id="5477"/>
    <lineage>
        <taxon>Eukaryota</taxon>
        <taxon>Fungi</taxon>
        <taxon>Dikarya</taxon>
        <taxon>Ascomycota</taxon>
        <taxon>Saccharomycotina</taxon>
        <taxon>Pichiomycetes</taxon>
        <taxon>Pichiales</taxon>
        <taxon>Pichiaceae</taxon>
        <taxon>Ogataea</taxon>
        <taxon>Ogataea/Candida clade</taxon>
    </lineage>
</organism>
<proteinExistence type="predicted"/>
<feature type="compositionally biased region" description="Polar residues" evidence="1">
    <location>
        <begin position="211"/>
        <end position="222"/>
    </location>
</feature>
<feature type="compositionally biased region" description="Polar residues" evidence="1">
    <location>
        <begin position="585"/>
        <end position="596"/>
    </location>
</feature>
<feature type="region of interest" description="Disordered" evidence="1">
    <location>
        <begin position="698"/>
        <end position="758"/>
    </location>
</feature>
<name>A0A9W6T125_CANBO</name>
<feature type="compositionally biased region" description="Polar residues" evidence="1">
    <location>
        <begin position="714"/>
        <end position="734"/>
    </location>
</feature>
<feature type="compositionally biased region" description="Polar residues" evidence="1">
    <location>
        <begin position="136"/>
        <end position="175"/>
    </location>
</feature>
<accession>A0A9W6T125</accession>
<sequence>MTKNCNESYLIILNLVNNLKHIYGQWKIIIETEKVDNKNKQLLREDFKKRALEERNLVRRESMKLNSSLSKKIGAMYIDPSKLKLEKEKQSKLQKNLEEQAKGDRFLKQQELKEKELVKSETMYNKFDQREKLLRNQLSNNPNKLSPIITSYADSTDGSPNNSRISSPLSISNDFSSPSLSRSSSITRSRSSSINRSNTSPLNGTAGLTVAGTNGNSTVTAAQLSPQSSTDLSSPLSSIDENQKISAVAIDMESRSNDDSSMSSSGTLIDDATNAAGTANANNIYAGNMIDQFLTQTPSKDKLNALTRSNSTRSPNRKSPSATLTRRHSLVMHSPPSSLSSLTPQTSNANSTVSTSPTNSRISIQNMQRQRLSGIASRGSQSPNRHSMIENSMSYNMNNLSNSSLDSYTNSSPSSSMNTTPASAAANSNSIKLNHIRAAAQSAHKNQKQQANLTAQQRLQQHILKSSQNGSMSTKVVPVRPKVSYNPSTANYPTNGSTSRTGSFNNNKDNYVYRSSNTGNNSRTNSLQSISQGGKIASPLNSLVQNSNASLRKIQEKVNASKASTKSDTAPSEVSDKNGEKESNPILSQDSSNGRISDTVPDESVNDNGTSNTSNGLIQTSGPKSSPLSSGVSKEAPLSISPSASTSVSETTSASTPISASTSPIVTRNRSISNPIARPHLDKLQQASAAQASAAQASAAQASAAPPELKVNNLFPSSSPQGVTRNHSNSWQTKENGRDGSLSPARTRSRSGSTRSYNREPVGNLLVVHEGDEVIGEEGLPISESGQVIKKVRFFNVSEYSTEEDAPSPLQSQKQMRQLWNRSKIPFNHFEIKKKEKLLGAQEGMAFRKFQKNEDYVPFSRNKSKELVSEESGKFNMMNVINSQSQAVSPRPKRFSTLFKRR</sequence>
<feature type="compositionally biased region" description="Polar residues" evidence="1">
    <location>
        <begin position="561"/>
        <end position="572"/>
    </location>
</feature>
<keyword evidence="3" id="KW-1185">Reference proteome</keyword>
<feature type="compositionally biased region" description="Low complexity" evidence="1">
    <location>
        <begin position="514"/>
        <end position="526"/>
    </location>
</feature>
<evidence type="ECO:0000256" key="1">
    <source>
        <dbReference type="SAM" id="MobiDB-lite"/>
    </source>
</evidence>
<comment type="caution">
    <text evidence="2">The sequence shown here is derived from an EMBL/GenBank/DDBJ whole genome shotgun (WGS) entry which is preliminary data.</text>
</comment>
<feature type="compositionally biased region" description="Low complexity" evidence="1">
    <location>
        <begin position="176"/>
        <end position="202"/>
    </location>
</feature>
<feature type="region of interest" description="Disordered" evidence="1">
    <location>
        <begin position="395"/>
        <end position="427"/>
    </location>
</feature>
<dbReference type="AlphaFoldDB" id="A0A9W6T125"/>
<feature type="region of interest" description="Disordered" evidence="1">
    <location>
        <begin position="557"/>
        <end position="669"/>
    </location>
</feature>
<protein>
    <submittedName>
        <fullName evidence="2">Unnamed protein product</fullName>
    </submittedName>
</protein>
<gene>
    <name evidence="2" type="ORF">Cboi02_000331100</name>
</gene>
<feature type="compositionally biased region" description="Polar residues" evidence="1">
    <location>
        <begin position="306"/>
        <end position="324"/>
    </location>
</feature>
<feature type="compositionally biased region" description="Basic and acidic residues" evidence="1">
    <location>
        <begin position="574"/>
        <end position="583"/>
    </location>
</feature>
<evidence type="ECO:0000313" key="3">
    <source>
        <dbReference type="Proteomes" id="UP001165120"/>
    </source>
</evidence>
<feature type="compositionally biased region" description="Low complexity" evidence="1">
    <location>
        <begin position="334"/>
        <end position="347"/>
    </location>
</feature>
<evidence type="ECO:0000313" key="2">
    <source>
        <dbReference type="EMBL" id="GME71698.1"/>
    </source>
</evidence>
<dbReference type="EMBL" id="BSXN01001125">
    <property type="protein sequence ID" value="GME71698.1"/>
    <property type="molecule type" value="Genomic_DNA"/>
</dbReference>